<dbReference type="OrthoDB" id="2965362at2"/>
<keyword evidence="1" id="KW-0812">Transmembrane</keyword>
<feature type="transmembrane region" description="Helical" evidence="1">
    <location>
        <begin position="16"/>
        <end position="38"/>
    </location>
</feature>
<dbReference type="STRING" id="1385511.GCA_000425225_01221"/>
<gene>
    <name evidence="2" type="ORF">N783_05540</name>
</gene>
<sequence length="367" mass="43620">MNIYDKQEFKKTYKNISLLFFMVMLLLLVIIVGLNFILDKSFSWSHFSDQVITSLIGVMIPLVLFNIVFDHFTKVYHQKEVSDRITETLIFNKEVINHFSEESKNRFIKSSIESLLGDDHGNMLYNSLISPYLNNVYSFRNNFKYYISYTEKETFSFGDTTFEESDYYWVDQELSFNKNIQNEEYNKEELFVGFSYKESTLDALYGRAEFFFRENLWVNDDHIEMLQGMSNEDMMGFVQDVLHFNLEINDEPLSFTVRNDKDIEGFYLNVKIPQHIQDEDFDELKFKITFKMPQLKKQKKFIVMISEPTYSVDVMFSHIRDKVNVVAIPFFDDSNAIRHLPNDIIKVELDKWVLPRAGIVFVWDDPE</sequence>
<reference evidence="2 3" key="1">
    <citation type="submission" date="2013-08" db="EMBL/GenBank/DDBJ databases">
        <authorList>
            <person name="Huang J."/>
            <person name="Wang G."/>
        </authorList>
    </citation>
    <scope>NUCLEOTIDE SEQUENCE [LARGE SCALE GENOMIC DNA]</scope>
    <source>
        <strain evidence="2 3">BH030004</strain>
    </source>
</reference>
<comment type="caution">
    <text evidence="2">The sequence shown here is derived from an EMBL/GenBank/DDBJ whole genome shotgun (WGS) entry which is preliminary data.</text>
</comment>
<evidence type="ECO:0000313" key="2">
    <source>
        <dbReference type="EMBL" id="KGX89590.1"/>
    </source>
</evidence>
<keyword evidence="3" id="KW-1185">Reference proteome</keyword>
<organism evidence="2 3">
    <name type="scientific">Pontibacillus marinus BH030004 = DSM 16465</name>
    <dbReference type="NCBI Taxonomy" id="1385511"/>
    <lineage>
        <taxon>Bacteria</taxon>
        <taxon>Bacillati</taxon>
        <taxon>Bacillota</taxon>
        <taxon>Bacilli</taxon>
        <taxon>Bacillales</taxon>
        <taxon>Bacillaceae</taxon>
        <taxon>Pontibacillus</taxon>
    </lineage>
</organism>
<keyword evidence="1" id="KW-0472">Membrane</keyword>
<dbReference type="EMBL" id="AVPF01000014">
    <property type="protein sequence ID" value="KGX89590.1"/>
    <property type="molecule type" value="Genomic_DNA"/>
</dbReference>
<name>A0A0A5GEP9_9BACI</name>
<evidence type="ECO:0000256" key="1">
    <source>
        <dbReference type="SAM" id="Phobius"/>
    </source>
</evidence>
<dbReference type="Proteomes" id="UP000030403">
    <property type="component" value="Unassembled WGS sequence"/>
</dbReference>
<feature type="transmembrane region" description="Helical" evidence="1">
    <location>
        <begin position="50"/>
        <end position="69"/>
    </location>
</feature>
<dbReference type="AlphaFoldDB" id="A0A0A5GEP9"/>
<dbReference type="RefSeq" id="WP_027445578.1">
    <property type="nucleotide sequence ID" value="NZ_AULJ01000012.1"/>
</dbReference>
<accession>A0A0A5GEP9</accession>
<evidence type="ECO:0000313" key="3">
    <source>
        <dbReference type="Proteomes" id="UP000030403"/>
    </source>
</evidence>
<keyword evidence="1" id="KW-1133">Transmembrane helix</keyword>
<protein>
    <submittedName>
        <fullName evidence="2">Uncharacterized protein</fullName>
    </submittedName>
</protein>
<proteinExistence type="predicted"/>